<dbReference type="OrthoDB" id="6370328at2759"/>
<dbReference type="InterPro" id="IPR029034">
    <property type="entry name" value="Cystine-knot_cytokine"/>
</dbReference>
<keyword evidence="5" id="KW-0472">Membrane</keyword>
<dbReference type="PANTHER" id="PTHR12025">
    <property type="entry name" value="VASCULAR ENDOTHELIAL GROWTH FACTOR"/>
    <property type="match status" value="1"/>
</dbReference>
<dbReference type="GO" id="GO:0050930">
    <property type="term" value="P:induction of positive chemotaxis"/>
    <property type="evidence" value="ECO:0007669"/>
    <property type="project" value="TreeGrafter"/>
</dbReference>
<feature type="region of interest" description="Disordered" evidence="4">
    <location>
        <begin position="127"/>
        <end position="163"/>
    </location>
</feature>
<name>A0A9W7TMF1_TRIRA</name>
<dbReference type="GO" id="GO:0016020">
    <property type="term" value="C:membrane"/>
    <property type="evidence" value="ECO:0007669"/>
    <property type="project" value="InterPro"/>
</dbReference>
<keyword evidence="2" id="KW-1015">Disulfide bond</keyword>
<evidence type="ECO:0000256" key="5">
    <source>
        <dbReference type="SAM" id="Phobius"/>
    </source>
</evidence>
<dbReference type="GO" id="GO:0060754">
    <property type="term" value="P:positive regulation of mast cell chemotaxis"/>
    <property type="evidence" value="ECO:0007669"/>
    <property type="project" value="TreeGrafter"/>
</dbReference>
<dbReference type="Proteomes" id="UP001059041">
    <property type="component" value="Linkage Group LG15"/>
</dbReference>
<dbReference type="InterPro" id="IPR050507">
    <property type="entry name" value="PDGF/VEGF_growth_factor"/>
</dbReference>
<reference evidence="7" key="1">
    <citation type="submission" date="2021-02" db="EMBL/GenBank/DDBJ databases">
        <title>Comparative genomics reveals that relaxation of natural selection precedes convergent phenotypic evolution of cavefish.</title>
        <authorList>
            <person name="Peng Z."/>
        </authorList>
    </citation>
    <scope>NUCLEOTIDE SEQUENCE</scope>
    <source>
        <tissue evidence="7">Muscle</tissue>
    </source>
</reference>
<keyword evidence="1 3" id="KW-0339">Growth factor</keyword>
<dbReference type="CDD" id="cd00135">
    <property type="entry name" value="PDGF"/>
    <property type="match status" value="1"/>
</dbReference>
<proteinExistence type="inferred from homology"/>
<feature type="compositionally biased region" description="Basic residues" evidence="4">
    <location>
        <begin position="143"/>
        <end position="154"/>
    </location>
</feature>
<dbReference type="GO" id="GO:0048010">
    <property type="term" value="P:vascular endothelial growth factor receptor signaling pathway"/>
    <property type="evidence" value="ECO:0007669"/>
    <property type="project" value="TreeGrafter"/>
</dbReference>
<dbReference type="PANTHER" id="PTHR12025:SF9">
    <property type="entry name" value="PLACENTA GROWTH FACTOR"/>
    <property type="match status" value="1"/>
</dbReference>
<dbReference type="GO" id="GO:0045766">
    <property type="term" value="P:positive regulation of angiogenesis"/>
    <property type="evidence" value="ECO:0007669"/>
    <property type="project" value="TreeGrafter"/>
</dbReference>
<dbReference type="Gene3D" id="2.10.90.10">
    <property type="entry name" value="Cystine-knot cytokines"/>
    <property type="match status" value="1"/>
</dbReference>
<dbReference type="GO" id="GO:0002040">
    <property type="term" value="P:sprouting angiogenesis"/>
    <property type="evidence" value="ECO:0007669"/>
    <property type="project" value="TreeGrafter"/>
</dbReference>
<evidence type="ECO:0000313" key="7">
    <source>
        <dbReference type="EMBL" id="KAI7799484.1"/>
    </source>
</evidence>
<dbReference type="GO" id="GO:0001938">
    <property type="term" value="P:positive regulation of endothelial cell proliferation"/>
    <property type="evidence" value="ECO:0007669"/>
    <property type="project" value="TreeGrafter"/>
</dbReference>
<sequence>MNRSVGVSQLAVFLFYILLVQVSIIRGNSHSKVMLFHEAWGRSLCSAMQRLVEVDQEYPGGVEHIYSPGCVPLLRCSGCCNDEKLACYPSRTHNITIQLLRITPAHRSREYVLLSFQEHHTCECRPRRHRWRTQPKMRGTGRGQRRRRRRRRRGGGGGGRTAH</sequence>
<keyword evidence="5" id="KW-1133">Transmembrane helix</keyword>
<dbReference type="GO" id="GO:0001666">
    <property type="term" value="P:response to hypoxia"/>
    <property type="evidence" value="ECO:0007669"/>
    <property type="project" value="TreeGrafter"/>
</dbReference>
<dbReference type="InterPro" id="IPR000072">
    <property type="entry name" value="PDGF/VEGF_dom"/>
</dbReference>
<comment type="similarity">
    <text evidence="3">Belongs to the PDGF/VEGF growth factor family.</text>
</comment>
<dbReference type="GO" id="GO:0005172">
    <property type="term" value="F:vascular endothelial growth factor receptor binding"/>
    <property type="evidence" value="ECO:0007669"/>
    <property type="project" value="TreeGrafter"/>
</dbReference>
<evidence type="ECO:0000256" key="3">
    <source>
        <dbReference type="RuleBase" id="RU003818"/>
    </source>
</evidence>
<keyword evidence="8" id="KW-1185">Reference proteome</keyword>
<evidence type="ECO:0000256" key="4">
    <source>
        <dbReference type="SAM" id="MobiDB-lite"/>
    </source>
</evidence>
<gene>
    <name evidence="7" type="ORF">IRJ41_004236</name>
</gene>
<comment type="caution">
    <text evidence="7">The sequence shown here is derived from an EMBL/GenBank/DDBJ whole genome shotgun (WGS) entry which is preliminary data.</text>
</comment>
<dbReference type="SUPFAM" id="SSF57501">
    <property type="entry name" value="Cystine-knot cytokines"/>
    <property type="match status" value="1"/>
</dbReference>
<protein>
    <submittedName>
        <fullName evidence="7">Placenta growth factor-like</fullName>
    </submittedName>
</protein>
<evidence type="ECO:0000313" key="8">
    <source>
        <dbReference type="Proteomes" id="UP001059041"/>
    </source>
</evidence>
<dbReference type="EMBL" id="JAFHDT010000015">
    <property type="protein sequence ID" value="KAI7799484.1"/>
    <property type="molecule type" value="Genomic_DNA"/>
</dbReference>
<evidence type="ECO:0000256" key="1">
    <source>
        <dbReference type="ARBA" id="ARBA00023030"/>
    </source>
</evidence>
<organism evidence="7 8">
    <name type="scientific">Triplophysa rosa</name>
    <name type="common">Cave loach</name>
    <dbReference type="NCBI Taxonomy" id="992332"/>
    <lineage>
        <taxon>Eukaryota</taxon>
        <taxon>Metazoa</taxon>
        <taxon>Chordata</taxon>
        <taxon>Craniata</taxon>
        <taxon>Vertebrata</taxon>
        <taxon>Euteleostomi</taxon>
        <taxon>Actinopterygii</taxon>
        <taxon>Neopterygii</taxon>
        <taxon>Teleostei</taxon>
        <taxon>Ostariophysi</taxon>
        <taxon>Cypriniformes</taxon>
        <taxon>Nemacheilidae</taxon>
        <taxon>Triplophysa</taxon>
    </lineage>
</organism>
<evidence type="ECO:0000256" key="2">
    <source>
        <dbReference type="ARBA" id="ARBA00023157"/>
    </source>
</evidence>
<dbReference type="GO" id="GO:0008083">
    <property type="term" value="F:growth factor activity"/>
    <property type="evidence" value="ECO:0007669"/>
    <property type="project" value="UniProtKB-KW"/>
</dbReference>
<dbReference type="Pfam" id="PF00341">
    <property type="entry name" value="PDGF"/>
    <property type="match status" value="1"/>
</dbReference>
<dbReference type="GO" id="GO:0005615">
    <property type="term" value="C:extracellular space"/>
    <property type="evidence" value="ECO:0007669"/>
    <property type="project" value="TreeGrafter"/>
</dbReference>
<dbReference type="SMART" id="SM00141">
    <property type="entry name" value="PDGF"/>
    <property type="match status" value="1"/>
</dbReference>
<dbReference type="GO" id="GO:0038084">
    <property type="term" value="P:vascular endothelial growth factor signaling pathway"/>
    <property type="evidence" value="ECO:0007669"/>
    <property type="project" value="TreeGrafter"/>
</dbReference>
<dbReference type="PROSITE" id="PS50278">
    <property type="entry name" value="PDGF_2"/>
    <property type="match status" value="1"/>
</dbReference>
<dbReference type="GO" id="GO:0042056">
    <property type="term" value="F:chemoattractant activity"/>
    <property type="evidence" value="ECO:0007669"/>
    <property type="project" value="TreeGrafter"/>
</dbReference>
<feature type="domain" description="Platelet-derived growth factor (PDGF) family profile" evidence="6">
    <location>
        <begin position="32"/>
        <end position="129"/>
    </location>
</feature>
<feature type="transmembrane region" description="Helical" evidence="5">
    <location>
        <begin position="6"/>
        <end position="25"/>
    </location>
</feature>
<dbReference type="AlphaFoldDB" id="A0A9W7TMF1"/>
<evidence type="ECO:0000259" key="6">
    <source>
        <dbReference type="PROSITE" id="PS50278"/>
    </source>
</evidence>
<keyword evidence="5" id="KW-0812">Transmembrane</keyword>
<accession>A0A9W7TMF1</accession>